<comment type="similarity">
    <text evidence="1">Belongs to the fasciclin-like AGP family.</text>
</comment>
<evidence type="ECO:0000256" key="2">
    <source>
        <dbReference type="SAM" id="MobiDB-lite"/>
    </source>
</evidence>
<comment type="caution">
    <text evidence="5">The sequence shown here is derived from an EMBL/GenBank/DDBJ whole genome shotgun (WGS) entry which is preliminary data.</text>
</comment>
<dbReference type="PANTHER" id="PTHR33985:SF17">
    <property type="entry name" value="FASCICLIN-LIKE ARABINOGALACTAN PROTEIN 20"/>
    <property type="match status" value="1"/>
</dbReference>
<feature type="signal peptide" evidence="3">
    <location>
        <begin position="1"/>
        <end position="23"/>
    </location>
</feature>
<dbReference type="InterPro" id="IPR000782">
    <property type="entry name" value="FAS1_domain"/>
</dbReference>
<dbReference type="PANTHER" id="PTHR33985">
    <property type="entry name" value="OS02G0491300 PROTEIN-RELATED"/>
    <property type="match status" value="1"/>
</dbReference>
<evidence type="ECO:0000313" key="6">
    <source>
        <dbReference type="Proteomes" id="UP001408789"/>
    </source>
</evidence>
<dbReference type="SMART" id="SM00554">
    <property type="entry name" value="FAS1"/>
    <property type="match status" value="2"/>
</dbReference>
<dbReference type="InterPro" id="IPR036378">
    <property type="entry name" value="FAS1_dom_sf"/>
</dbReference>
<dbReference type="Gene3D" id="2.30.180.10">
    <property type="entry name" value="FAS1 domain"/>
    <property type="match status" value="1"/>
</dbReference>
<organism evidence="5 6">
    <name type="scientific">Deinandra increscens subsp. villosa</name>
    <dbReference type="NCBI Taxonomy" id="3103831"/>
    <lineage>
        <taxon>Eukaryota</taxon>
        <taxon>Viridiplantae</taxon>
        <taxon>Streptophyta</taxon>
        <taxon>Embryophyta</taxon>
        <taxon>Tracheophyta</taxon>
        <taxon>Spermatophyta</taxon>
        <taxon>Magnoliopsida</taxon>
        <taxon>eudicotyledons</taxon>
        <taxon>Gunneridae</taxon>
        <taxon>Pentapetalae</taxon>
        <taxon>asterids</taxon>
        <taxon>campanulids</taxon>
        <taxon>Asterales</taxon>
        <taxon>Asteraceae</taxon>
        <taxon>Asteroideae</taxon>
        <taxon>Heliantheae alliance</taxon>
        <taxon>Madieae</taxon>
        <taxon>Madiinae</taxon>
        <taxon>Deinandra</taxon>
    </lineage>
</organism>
<feature type="compositionally biased region" description="Acidic residues" evidence="2">
    <location>
        <begin position="313"/>
        <end position="324"/>
    </location>
</feature>
<sequence length="339" mass="36500">MAAKQMLIFPVALLLAILSFTAALPSETIANAADTLSNSGYVAMSLTLNLVSGSLLSQTTSATIFTPPDSIFADSGQPPLSLLQLHISPLLFSLSSLRSLPPGTRIPTMSSGNYLTVTQPAFSDQVSINNVSIAGSPVFDDGSLIIFGIENFFDPDFQISDAPVQIDSFNDCQRSYGGDRNFSFHDAGNVLISRGYSVMASFLNLQLLGFISKPSLTLFAPVDEVLVDYSDRFPDYPSLFLRHVLPCRISWKELANIGNRTNLNTHLDGFGISVTRSGVKLMVNGVPIAFPDMYYSDWLVIHGISEALSLPEPSEDVDDSDGDSSDAIPSSDASTCTEF</sequence>
<feature type="chain" id="PRO_5042906641" description="FAS1 domain-containing protein" evidence="3">
    <location>
        <begin position="24"/>
        <end position="339"/>
    </location>
</feature>
<evidence type="ECO:0000256" key="3">
    <source>
        <dbReference type="SAM" id="SignalP"/>
    </source>
</evidence>
<keyword evidence="6" id="KW-1185">Reference proteome</keyword>
<dbReference type="Pfam" id="PF02469">
    <property type="entry name" value="Fasciclin"/>
    <property type="match status" value="1"/>
</dbReference>
<dbReference type="SUPFAM" id="SSF82153">
    <property type="entry name" value="FAS1 domain"/>
    <property type="match status" value="2"/>
</dbReference>
<evidence type="ECO:0000256" key="1">
    <source>
        <dbReference type="ARBA" id="ARBA00007843"/>
    </source>
</evidence>
<keyword evidence="3" id="KW-0732">Signal</keyword>
<name>A0AAP0CEP7_9ASTR</name>
<proteinExistence type="inferred from homology"/>
<feature type="domain" description="FAS1" evidence="4">
    <location>
        <begin position="63"/>
        <end position="156"/>
    </location>
</feature>
<dbReference type="Proteomes" id="UP001408789">
    <property type="component" value="Unassembled WGS sequence"/>
</dbReference>
<reference evidence="5 6" key="1">
    <citation type="submission" date="2024-04" db="EMBL/GenBank/DDBJ databases">
        <title>The reference genome of an endangered Asteraceae, Deinandra increscens subsp. villosa, native to the Central Coast of California.</title>
        <authorList>
            <person name="Guilliams M."/>
            <person name="Hasenstab-Lehman K."/>
            <person name="Meyer R."/>
            <person name="Mcevoy S."/>
        </authorList>
    </citation>
    <scope>NUCLEOTIDE SEQUENCE [LARGE SCALE GENOMIC DNA]</scope>
    <source>
        <tissue evidence="5">Leaf</tissue>
    </source>
</reference>
<dbReference type="EMBL" id="JBCNJP010000027">
    <property type="protein sequence ID" value="KAK9052222.1"/>
    <property type="molecule type" value="Genomic_DNA"/>
</dbReference>
<feature type="region of interest" description="Disordered" evidence="2">
    <location>
        <begin position="311"/>
        <end position="339"/>
    </location>
</feature>
<dbReference type="InterPro" id="IPR052806">
    <property type="entry name" value="Fasciclin-like_AGP"/>
</dbReference>
<accession>A0AAP0CEP7</accession>
<evidence type="ECO:0000313" key="5">
    <source>
        <dbReference type="EMBL" id="KAK9052222.1"/>
    </source>
</evidence>
<gene>
    <name evidence="5" type="ORF">SSX86_028850</name>
</gene>
<protein>
    <recommendedName>
        <fullName evidence="4">FAS1 domain-containing protein</fullName>
    </recommendedName>
</protein>
<feature type="compositionally biased region" description="Low complexity" evidence="2">
    <location>
        <begin position="325"/>
        <end position="339"/>
    </location>
</feature>
<evidence type="ECO:0000259" key="4">
    <source>
        <dbReference type="SMART" id="SM00554"/>
    </source>
</evidence>
<dbReference type="AlphaFoldDB" id="A0AAP0CEP7"/>
<feature type="domain" description="FAS1" evidence="4">
    <location>
        <begin position="217"/>
        <end position="312"/>
    </location>
</feature>